<comment type="similarity">
    <text evidence="2">Belongs to the binding-protein-dependent transport system permease family. HisMQ subfamily.</text>
</comment>
<keyword evidence="7 9" id="KW-1133">Transmembrane helix</keyword>
<keyword evidence="5 9" id="KW-0812">Transmembrane</keyword>
<dbReference type="NCBIfam" id="TIGR01726">
    <property type="entry name" value="HEQRo_perm_3TM"/>
    <property type="match status" value="1"/>
</dbReference>
<evidence type="ECO:0000313" key="11">
    <source>
        <dbReference type="EMBL" id="MBL6456555.1"/>
    </source>
</evidence>
<sequence>MSLILENLPLFFIGLKSTLLLAAVTLAAATLIGVFFGTLGSLKPRWLRALVALYVETFRDIPLIVTIFAIFFGAPFLGMPLEPFPAVALGLSLWGGANAAEIVRGGIASVASGQAEAATALGLRLWQIYLLVLWPQALRAVLPAYTGLLALIIQSTSLGALVGVTEFLKAGGLVIERSTVMLGINPAFEIYSFVLLVYFLLCSILTTLSRRLERRLASSGQRPVAARDALQL</sequence>
<keyword evidence="8 9" id="KW-0472">Membrane</keyword>
<feature type="transmembrane region" description="Helical" evidence="9">
    <location>
        <begin position="146"/>
        <end position="168"/>
    </location>
</feature>
<dbReference type="InterPro" id="IPR000515">
    <property type="entry name" value="MetI-like"/>
</dbReference>
<dbReference type="PROSITE" id="PS50928">
    <property type="entry name" value="ABC_TM1"/>
    <property type="match status" value="1"/>
</dbReference>
<comment type="subcellular location">
    <subcellularLocation>
        <location evidence="1">Cell inner membrane</location>
        <topology evidence="1">Multi-pass membrane protein</topology>
    </subcellularLocation>
    <subcellularLocation>
        <location evidence="9">Cell membrane</location>
        <topology evidence="9">Multi-pass membrane protein</topology>
    </subcellularLocation>
</comment>
<comment type="caution">
    <text evidence="11">The sequence shown here is derived from an EMBL/GenBank/DDBJ whole genome shotgun (WGS) entry which is preliminary data.</text>
</comment>
<evidence type="ECO:0000256" key="9">
    <source>
        <dbReference type="RuleBase" id="RU363032"/>
    </source>
</evidence>
<feature type="transmembrane region" description="Helical" evidence="9">
    <location>
        <begin position="117"/>
        <end position="134"/>
    </location>
</feature>
<evidence type="ECO:0000256" key="3">
    <source>
        <dbReference type="ARBA" id="ARBA00022448"/>
    </source>
</evidence>
<evidence type="ECO:0000256" key="4">
    <source>
        <dbReference type="ARBA" id="ARBA00022475"/>
    </source>
</evidence>
<keyword evidence="4" id="KW-1003">Cell membrane</keyword>
<protein>
    <submittedName>
        <fullName evidence="11">Amino acid ABC transporter permease</fullName>
    </submittedName>
</protein>
<evidence type="ECO:0000256" key="5">
    <source>
        <dbReference type="ARBA" id="ARBA00022692"/>
    </source>
</evidence>
<accession>A0ABS1V4D2</accession>
<organism evidence="11 12">
    <name type="scientific">Belnapia mucosa</name>
    <dbReference type="NCBI Taxonomy" id="2804532"/>
    <lineage>
        <taxon>Bacteria</taxon>
        <taxon>Pseudomonadati</taxon>
        <taxon>Pseudomonadota</taxon>
        <taxon>Alphaproteobacteria</taxon>
        <taxon>Acetobacterales</taxon>
        <taxon>Roseomonadaceae</taxon>
        <taxon>Belnapia</taxon>
    </lineage>
</organism>
<dbReference type="Gene3D" id="1.10.3720.10">
    <property type="entry name" value="MetI-like"/>
    <property type="match status" value="1"/>
</dbReference>
<dbReference type="RefSeq" id="WP_202826287.1">
    <property type="nucleotide sequence ID" value="NZ_JAEUXJ010000005.1"/>
</dbReference>
<dbReference type="PANTHER" id="PTHR30614:SF0">
    <property type="entry name" value="L-CYSTINE TRANSPORT SYSTEM PERMEASE PROTEIN TCYL"/>
    <property type="match status" value="1"/>
</dbReference>
<evidence type="ECO:0000259" key="10">
    <source>
        <dbReference type="PROSITE" id="PS50928"/>
    </source>
</evidence>
<evidence type="ECO:0000313" key="12">
    <source>
        <dbReference type="Proteomes" id="UP000606490"/>
    </source>
</evidence>
<dbReference type="EMBL" id="JAEUXJ010000005">
    <property type="protein sequence ID" value="MBL6456555.1"/>
    <property type="molecule type" value="Genomic_DNA"/>
</dbReference>
<dbReference type="InterPro" id="IPR010065">
    <property type="entry name" value="AA_ABC_transptr_permease_3TM"/>
</dbReference>
<evidence type="ECO:0000256" key="2">
    <source>
        <dbReference type="ARBA" id="ARBA00010072"/>
    </source>
</evidence>
<gene>
    <name evidence="11" type="ORF">JMJ55_14570</name>
</gene>
<evidence type="ECO:0000256" key="1">
    <source>
        <dbReference type="ARBA" id="ARBA00004429"/>
    </source>
</evidence>
<proteinExistence type="inferred from homology"/>
<keyword evidence="3 9" id="KW-0813">Transport</keyword>
<dbReference type="Proteomes" id="UP000606490">
    <property type="component" value="Unassembled WGS sequence"/>
</dbReference>
<dbReference type="CDD" id="cd06261">
    <property type="entry name" value="TM_PBP2"/>
    <property type="match status" value="1"/>
</dbReference>
<keyword evidence="12" id="KW-1185">Reference proteome</keyword>
<evidence type="ECO:0000256" key="8">
    <source>
        <dbReference type="ARBA" id="ARBA00023136"/>
    </source>
</evidence>
<evidence type="ECO:0000256" key="6">
    <source>
        <dbReference type="ARBA" id="ARBA00022970"/>
    </source>
</evidence>
<reference evidence="11 12" key="1">
    <citation type="submission" date="2021-01" db="EMBL/GenBank/DDBJ databases">
        <title>Belnapia mucosa sp. nov. and Belnapia arida sp. nov., isolated from the Tabernas Desert (Almeria, Spain).</title>
        <authorList>
            <person name="Molina-Menor E."/>
            <person name="Vidal-Verdu A."/>
            <person name="Calonge A."/>
            <person name="Satari L."/>
            <person name="Pereto Magraner J."/>
            <person name="Porcar Miralles M."/>
        </authorList>
    </citation>
    <scope>NUCLEOTIDE SEQUENCE [LARGE SCALE GENOMIC DNA]</scope>
    <source>
        <strain evidence="11 12">T6</strain>
    </source>
</reference>
<feature type="domain" description="ABC transmembrane type-1" evidence="10">
    <location>
        <begin position="15"/>
        <end position="209"/>
    </location>
</feature>
<feature type="transmembrane region" description="Helical" evidence="9">
    <location>
        <begin position="188"/>
        <end position="208"/>
    </location>
</feature>
<keyword evidence="6" id="KW-0029">Amino-acid transport</keyword>
<feature type="transmembrane region" description="Helical" evidence="9">
    <location>
        <begin position="20"/>
        <end position="40"/>
    </location>
</feature>
<name>A0ABS1V4D2_9PROT</name>
<dbReference type="Pfam" id="PF00528">
    <property type="entry name" value="BPD_transp_1"/>
    <property type="match status" value="1"/>
</dbReference>
<feature type="transmembrane region" description="Helical" evidence="9">
    <location>
        <begin position="61"/>
        <end position="81"/>
    </location>
</feature>
<dbReference type="InterPro" id="IPR043429">
    <property type="entry name" value="ArtM/GltK/GlnP/TcyL/YhdX-like"/>
</dbReference>
<dbReference type="PANTHER" id="PTHR30614">
    <property type="entry name" value="MEMBRANE COMPONENT OF AMINO ACID ABC TRANSPORTER"/>
    <property type="match status" value="1"/>
</dbReference>
<dbReference type="InterPro" id="IPR035906">
    <property type="entry name" value="MetI-like_sf"/>
</dbReference>
<evidence type="ECO:0000256" key="7">
    <source>
        <dbReference type="ARBA" id="ARBA00022989"/>
    </source>
</evidence>
<dbReference type="SUPFAM" id="SSF161098">
    <property type="entry name" value="MetI-like"/>
    <property type="match status" value="1"/>
</dbReference>